<dbReference type="EMBL" id="CM017878">
    <property type="protein sequence ID" value="KAG1355057.1"/>
    <property type="molecule type" value="Genomic_DNA"/>
</dbReference>
<organism evidence="7 8">
    <name type="scientific">Cocos nucifera</name>
    <name type="common">Coconut palm</name>
    <dbReference type="NCBI Taxonomy" id="13894"/>
    <lineage>
        <taxon>Eukaryota</taxon>
        <taxon>Viridiplantae</taxon>
        <taxon>Streptophyta</taxon>
        <taxon>Embryophyta</taxon>
        <taxon>Tracheophyta</taxon>
        <taxon>Spermatophyta</taxon>
        <taxon>Magnoliopsida</taxon>
        <taxon>Liliopsida</taxon>
        <taxon>Arecaceae</taxon>
        <taxon>Arecoideae</taxon>
        <taxon>Cocoseae</taxon>
        <taxon>Attaleinae</taxon>
        <taxon>Cocos</taxon>
    </lineage>
</organism>
<dbReference type="InterPro" id="IPR042197">
    <property type="entry name" value="Apaf_helical"/>
</dbReference>
<feature type="region of interest" description="Disordered" evidence="3">
    <location>
        <begin position="1"/>
        <end position="28"/>
    </location>
</feature>
<reference evidence="7" key="1">
    <citation type="journal article" date="2017" name="Gigascience">
        <title>The genome draft of coconut (Cocos nucifera).</title>
        <authorList>
            <person name="Xiao Y."/>
            <person name="Xu P."/>
            <person name="Fan H."/>
            <person name="Baudouin L."/>
            <person name="Xia W."/>
            <person name="Bocs S."/>
            <person name="Xu J."/>
            <person name="Li Q."/>
            <person name="Guo A."/>
            <person name="Zhou L."/>
            <person name="Li J."/>
            <person name="Wu Y."/>
            <person name="Ma Z."/>
            <person name="Armero A."/>
            <person name="Issali A.E."/>
            <person name="Liu N."/>
            <person name="Peng M."/>
            <person name="Yang Y."/>
        </authorList>
    </citation>
    <scope>NUCLEOTIDE SEQUENCE</scope>
    <source>
        <tissue evidence="7">Spear leaf of Hainan Tall coconut</tissue>
    </source>
</reference>
<dbReference type="PANTHER" id="PTHR23155:SF1232">
    <property type="entry name" value="OS09G0270700 PROTEIN"/>
    <property type="match status" value="1"/>
</dbReference>
<dbReference type="FunFam" id="3.40.50.300:FF:001091">
    <property type="entry name" value="Probable disease resistance protein At1g61300"/>
    <property type="match status" value="1"/>
</dbReference>
<dbReference type="Gene3D" id="3.80.10.10">
    <property type="entry name" value="Ribonuclease Inhibitor"/>
    <property type="match status" value="1"/>
</dbReference>
<dbReference type="OrthoDB" id="598235at2759"/>
<dbReference type="InterPro" id="IPR036388">
    <property type="entry name" value="WH-like_DNA-bd_sf"/>
</dbReference>
<evidence type="ECO:0000259" key="6">
    <source>
        <dbReference type="Pfam" id="PF23598"/>
    </source>
</evidence>
<dbReference type="PANTHER" id="PTHR23155">
    <property type="entry name" value="DISEASE RESISTANCE PROTEIN RP"/>
    <property type="match status" value="1"/>
</dbReference>
<evidence type="ECO:0000313" key="7">
    <source>
        <dbReference type="EMBL" id="KAG1355057.1"/>
    </source>
</evidence>
<protein>
    <submittedName>
        <fullName evidence="7">Disease resistance protein RPM1-like</fullName>
    </submittedName>
</protein>
<reference evidence="7" key="2">
    <citation type="submission" date="2019-07" db="EMBL/GenBank/DDBJ databases">
        <authorList>
            <person name="Yang Y."/>
            <person name="Bocs S."/>
            <person name="Baudouin L."/>
        </authorList>
    </citation>
    <scope>NUCLEOTIDE SEQUENCE</scope>
    <source>
        <tissue evidence="7">Spear leaf of Hainan Tall coconut</tissue>
    </source>
</reference>
<dbReference type="Pfam" id="PF23598">
    <property type="entry name" value="LRR_14"/>
    <property type="match status" value="1"/>
</dbReference>
<proteinExistence type="predicted"/>
<evidence type="ECO:0000256" key="1">
    <source>
        <dbReference type="ARBA" id="ARBA00022737"/>
    </source>
</evidence>
<dbReference type="Pfam" id="PF23559">
    <property type="entry name" value="WHD_DRP"/>
    <property type="match status" value="1"/>
</dbReference>
<dbReference type="InterPro" id="IPR027417">
    <property type="entry name" value="P-loop_NTPase"/>
</dbReference>
<dbReference type="GO" id="GO:0009626">
    <property type="term" value="P:plant-type hypersensitive response"/>
    <property type="evidence" value="ECO:0007669"/>
    <property type="project" value="UniProtKB-ARBA"/>
</dbReference>
<dbReference type="Proteomes" id="UP000797356">
    <property type="component" value="Chromosome 7"/>
</dbReference>
<feature type="domain" description="Disease resistance R13L4/SHOC-2-like LRR" evidence="6">
    <location>
        <begin position="463"/>
        <end position="768"/>
    </location>
</feature>
<dbReference type="InterPro" id="IPR058922">
    <property type="entry name" value="WHD_DRP"/>
</dbReference>
<dbReference type="Gene3D" id="3.40.50.300">
    <property type="entry name" value="P-loop containing nucleotide triphosphate hydrolases"/>
    <property type="match status" value="1"/>
</dbReference>
<evidence type="ECO:0000313" key="8">
    <source>
        <dbReference type="Proteomes" id="UP000797356"/>
    </source>
</evidence>
<accession>A0A8K0N587</accession>
<gene>
    <name evidence="7" type="ORF">COCNU_07G011690</name>
</gene>
<sequence length="817" mass="94412">MQKARYGVEEGTTYTDDSAGRRQHGKEPPYVFDEDEIVGFETYKNLLVGWLTDEEPLRTIISVWGMGGLGKTTLVNDVYRSQEARRHFDRRAWVRVSQKYTAEDLMRRLIKDLYNENRDILPGNIDAMPCDSLAEVLHGYLQQKRYLIVLDDMWHINGWFDELSPVLVDNKCGSRIVITTRNHDVAYLAVESRVLELQPLQEGDSWILFCNKAFWKYKDRSCPSDLEYWARKILQRCHGLPLAIVAAGSSLSYREKEELEWRKFFEGLDWEETKMPMSERVRNILELSFGDLSHHLRNCFLYCSIFPEDYLIKRKRLIRLWVAEGFVENKREGISKEEVAEENVNELIRRCMLQVVTRNRFGRPKLCRMHDIVRELTRKISEQEYFCVIYKGEETESIGKTRRLSVQKGIKDLHPHRGMSNVRSLFVFDMTSFSSGGLLTSLQFKKEQKDMTNFSWESWTSITTSFRLLRVLDLEGAPIERVPDEVTVLFNLHYLGLRRTLVKELPKTLGRLRNLQTLDLNDSKIEKLPQGTTQLKNLRHLFVWSIHDRAFAELASNPGVKAPKGIWNLKNLQALKSVEADEDMVRHMGNLTQLRTLRITRVRGMHSVELCSSISRMSHLVNLDITTTNEGEALQLEALEPPSFLYQKLELRGQLEHGVLPHWFSSLAGLRQLGLSWSRLREDPLPCLHALPNLAILGMYNAYDGRELRFHAGGFPKLKFLMLGGSNQPTSISMEEGALPSLSEFSLLRCKGMNLLPLGIEHLTNLQVLYLVAMPLEFIDRMRGGNGNMEERQKVQHIPLIKHVFQSGGKWTAETLS</sequence>
<keyword evidence="2" id="KW-0611">Plant defense</keyword>
<keyword evidence="8" id="KW-1185">Reference proteome</keyword>
<dbReference type="Gene3D" id="1.10.8.430">
    <property type="entry name" value="Helical domain of apoptotic protease-activating factors"/>
    <property type="match status" value="1"/>
</dbReference>
<dbReference type="InterPro" id="IPR044974">
    <property type="entry name" value="Disease_R_plants"/>
</dbReference>
<dbReference type="InterPro" id="IPR055414">
    <property type="entry name" value="LRR_R13L4/SHOC2-like"/>
</dbReference>
<dbReference type="SUPFAM" id="SSF52058">
    <property type="entry name" value="L domain-like"/>
    <property type="match status" value="1"/>
</dbReference>
<dbReference type="GO" id="GO:0042742">
    <property type="term" value="P:defense response to bacterium"/>
    <property type="evidence" value="ECO:0007669"/>
    <property type="project" value="UniProtKB-ARBA"/>
</dbReference>
<keyword evidence="1" id="KW-0677">Repeat</keyword>
<dbReference type="FunFam" id="1.10.10.10:FF:000322">
    <property type="entry name" value="Probable disease resistance protein At1g63360"/>
    <property type="match status" value="1"/>
</dbReference>
<dbReference type="Gene3D" id="1.10.10.10">
    <property type="entry name" value="Winged helix-like DNA-binding domain superfamily/Winged helix DNA-binding domain"/>
    <property type="match status" value="1"/>
</dbReference>
<dbReference type="InterPro" id="IPR002182">
    <property type="entry name" value="NB-ARC"/>
</dbReference>
<dbReference type="GO" id="GO:0002758">
    <property type="term" value="P:innate immune response-activating signaling pathway"/>
    <property type="evidence" value="ECO:0007669"/>
    <property type="project" value="UniProtKB-ARBA"/>
</dbReference>
<dbReference type="AlphaFoldDB" id="A0A8K0N587"/>
<name>A0A8K0N587_COCNU</name>
<evidence type="ECO:0000259" key="4">
    <source>
        <dbReference type="Pfam" id="PF00931"/>
    </source>
</evidence>
<evidence type="ECO:0000256" key="2">
    <source>
        <dbReference type="ARBA" id="ARBA00022821"/>
    </source>
</evidence>
<dbReference type="GO" id="GO:0043531">
    <property type="term" value="F:ADP binding"/>
    <property type="evidence" value="ECO:0007669"/>
    <property type="project" value="InterPro"/>
</dbReference>
<dbReference type="PRINTS" id="PR00364">
    <property type="entry name" value="DISEASERSIST"/>
</dbReference>
<dbReference type="InterPro" id="IPR032675">
    <property type="entry name" value="LRR_dom_sf"/>
</dbReference>
<comment type="caution">
    <text evidence="7">The sequence shown here is derived from an EMBL/GenBank/DDBJ whole genome shotgun (WGS) entry which is preliminary data.</text>
</comment>
<dbReference type="SUPFAM" id="SSF52540">
    <property type="entry name" value="P-loop containing nucleoside triphosphate hydrolases"/>
    <property type="match status" value="1"/>
</dbReference>
<evidence type="ECO:0000259" key="5">
    <source>
        <dbReference type="Pfam" id="PF23559"/>
    </source>
</evidence>
<dbReference type="Pfam" id="PF00931">
    <property type="entry name" value="NB-ARC"/>
    <property type="match status" value="1"/>
</dbReference>
<evidence type="ECO:0000256" key="3">
    <source>
        <dbReference type="SAM" id="MobiDB-lite"/>
    </source>
</evidence>
<feature type="domain" description="NB-ARC" evidence="4">
    <location>
        <begin position="41"/>
        <end position="216"/>
    </location>
</feature>
<feature type="domain" description="Disease resistance protein winged helix" evidence="5">
    <location>
        <begin position="305"/>
        <end position="376"/>
    </location>
</feature>